<gene>
    <name evidence="2" type="ORF">BTJ68_10852</name>
</gene>
<organism evidence="2 3">
    <name type="scientific">Hortaea werneckii EXF-2000</name>
    <dbReference type="NCBI Taxonomy" id="1157616"/>
    <lineage>
        <taxon>Eukaryota</taxon>
        <taxon>Fungi</taxon>
        <taxon>Dikarya</taxon>
        <taxon>Ascomycota</taxon>
        <taxon>Pezizomycotina</taxon>
        <taxon>Dothideomycetes</taxon>
        <taxon>Dothideomycetidae</taxon>
        <taxon>Mycosphaerellales</taxon>
        <taxon>Teratosphaeriaceae</taxon>
        <taxon>Hortaea</taxon>
    </lineage>
</organism>
<dbReference type="OrthoDB" id="3886018at2759"/>
<comment type="caution">
    <text evidence="2">The sequence shown here is derived from an EMBL/GenBank/DDBJ whole genome shotgun (WGS) entry which is preliminary data.</text>
</comment>
<keyword evidence="3" id="KW-1185">Reference proteome</keyword>
<evidence type="ECO:0000256" key="1">
    <source>
        <dbReference type="SAM" id="MobiDB-lite"/>
    </source>
</evidence>
<reference evidence="2 3" key="1">
    <citation type="submission" date="2017-01" db="EMBL/GenBank/DDBJ databases">
        <title>The recent genome duplication of the halophilic yeast Hortaea werneckii: insights from long-read sequencing.</title>
        <authorList>
            <person name="Sinha S."/>
            <person name="Flibotte S."/>
            <person name="Neira M."/>
            <person name="Lenassi M."/>
            <person name="Gostincar C."/>
            <person name="Stajich J.E."/>
            <person name="Nislow C.E."/>
        </authorList>
    </citation>
    <scope>NUCLEOTIDE SEQUENCE [LARGE SCALE GENOMIC DNA]</scope>
    <source>
        <strain evidence="2 3">EXF-2000</strain>
    </source>
</reference>
<proteinExistence type="predicted"/>
<evidence type="ECO:0000313" key="3">
    <source>
        <dbReference type="Proteomes" id="UP000194280"/>
    </source>
</evidence>
<name>A0A1Z5T0E4_HORWE</name>
<sequence length="405" mass="44541">MSHLFENPGFTNNFQNDIAQAIPNGDATPISIGSVFDGQPWCPNLRSLSAAGGTFDPNQEDGVKTILVTPGPYISDTTTNIYRYPNEINVIRTWLSNTFGSEPSDHIYTSTDNFMSNNQGVSFGKVLFQYDPNQAIVFEDKIVNDGKTYRCPVKYAGVKLWSGFQQDFLGNDMDPFYEMDWPTQVYDPAGSVPGYQPNGQQKRDEVPEACTLVEDESSIPYSVPLTLSTVASSTTSGFIATTNIGSWECKYVNRETAPDLGCGIDPFWQCLGASTTLYLPGSATPSGSTIDADQTMAEPTYTGTATGTGACSSTAVSASKTETETETETGTGTSNLRHGYLARPLRAVWLGRRERDLASRRLSFDGRMSPQRLAVLYRRFGDVREHYLWGGESDVFFFDDEFSVE</sequence>
<feature type="region of interest" description="Disordered" evidence="1">
    <location>
        <begin position="317"/>
        <end position="336"/>
    </location>
</feature>
<evidence type="ECO:0000313" key="2">
    <source>
        <dbReference type="EMBL" id="OTA28065.1"/>
    </source>
</evidence>
<accession>A0A1Z5T0E4</accession>
<dbReference type="AlphaFoldDB" id="A0A1Z5T0E4"/>
<protein>
    <submittedName>
        <fullName evidence="2">Uncharacterized protein</fullName>
    </submittedName>
</protein>
<dbReference type="VEuPathDB" id="FungiDB:BTJ68_10852"/>
<dbReference type="EMBL" id="MUNK01000166">
    <property type="protein sequence ID" value="OTA28065.1"/>
    <property type="molecule type" value="Genomic_DNA"/>
</dbReference>
<dbReference type="InParanoid" id="A0A1Z5T0E4"/>
<dbReference type="Proteomes" id="UP000194280">
    <property type="component" value="Unassembled WGS sequence"/>
</dbReference>